<feature type="non-terminal residue" evidence="1">
    <location>
        <position position="185"/>
    </location>
</feature>
<dbReference type="Proteomes" id="UP000789396">
    <property type="component" value="Unassembled WGS sequence"/>
</dbReference>
<proteinExistence type="predicted"/>
<accession>A0A9N9ICS0</accession>
<protein>
    <submittedName>
        <fullName evidence="1">3828_t:CDS:1</fullName>
    </submittedName>
</protein>
<evidence type="ECO:0000313" key="1">
    <source>
        <dbReference type="EMBL" id="CAG8729557.1"/>
    </source>
</evidence>
<keyword evidence="2" id="KW-1185">Reference proteome</keyword>
<evidence type="ECO:0000313" key="2">
    <source>
        <dbReference type="Proteomes" id="UP000789396"/>
    </source>
</evidence>
<name>A0A9N9ICS0_9GLOM</name>
<feature type="non-terminal residue" evidence="1">
    <location>
        <position position="1"/>
    </location>
</feature>
<reference evidence="1" key="1">
    <citation type="submission" date="2021-06" db="EMBL/GenBank/DDBJ databases">
        <authorList>
            <person name="Kallberg Y."/>
            <person name="Tangrot J."/>
            <person name="Rosling A."/>
        </authorList>
    </citation>
    <scope>NUCLEOTIDE SEQUENCE</scope>
    <source>
        <strain evidence="1">IN212</strain>
    </source>
</reference>
<dbReference type="AlphaFoldDB" id="A0A9N9ICS0"/>
<gene>
    <name evidence="1" type="ORF">RFULGI_LOCUS12022</name>
</gene>
<comment type="caution">
    <text evidence="1">The sequence shown here is derived from an EMBL/GenBank/DDBJ whole genome shotgun (WGS) entry which is preliminary data.</text>
</comment>
<dbReference type="EMBL" id="CAJVPZ010027853">
    <property type="protein sequence ID" value="CAG8729557.1"/>
    <property type="molecule type" value="Genomic_DNA"/>
</dbReference>
<sequence length="185" mass="21492">NSEVDIKGQMSFYQDQEGEVWLTGTYQYGFQKPGTWDYCWTIQNGCGDILFNLTDWLYMEYAKDSTCDGYDDKSSYYRKRDGYLDKRHKDICEIGPWGSKPWVIRVSDLTWDCDHEGFKYKTCKGKDIYKDMVIDYSKEKLPKRLSDMGPESGLYLVIDGQSKWGKRQTITSPAAINVNNEGNVI</sequence>
<dbReference type="OrthoDB" id="2373603at2759"/>
<organism evidence="1 2">
    <name type="scientific">Racocetra fulgida</name>
    <dbReference type="NCBI Taxonomy" id="60492"/>
    <lineage>
        <taxon>Eukaryota</taxon>
        <taxon>Fungi</taxon>
        <taxon>Fungi incertae sedis</taxon>
        <taxon>Mucoromycota</taxon>
        <taxon>Glomeromycotina</taxon>
        <taxon>Glomeromycetes</taxon>
        <taxon>Diversisporales</taxon>
        <taxon>Gigasporaceae</taxon>
        <taxon>Racocetra</taxon>
    </lineage>
</organism>